<dbReference type="EMBL" id="FONR01000019">
    <property type="protein sequence ID" value="SFG37224.1"/>
    <property type="molecule type" value="Genomic_DNA"/>
</dbReference>
<organism evidence="1 2">
    <name type="scientific">Streptomyces mirabilis</name>
    <dbReference type="NCBI Taxonomy" id="68239"/>
    <lineage>
        <taxon>Bacteria</taxon>
        <taxon>Bacillati</taxon>
        <taxon>Actinomycetota</taxon>
        <taxon>Actinomycetes</taxon>
        <taxon>Kitasatosporales</taxon>
        <taxon>Streptomycetaceae</taxon>
        <taxon>Streptomyces</taxon>
    </lineage>
</organism>
<evidence type="ECO:0000313" key="1">
    <source>
        <dbReference type="EMBL" id="SFG37224.1"/>
    </source>
</evidence>
<gene>
    <name evidence="1" type="ORF">SAMN02787118_119149</name>
</gene>
<name>A0A1I2R961_9ACTN</name>
<dbReference type="Proteomes" id="UP000181942">
    <property type="component" value="Unassembled WGS sequence"/>
</dbReference>
<protein>
    <submittedName>
        <fullName evidence="1">Uncharacterized protein</fullName>
    </submittedName>
</protein>
<accession>A0A1I2R961</accession>
<dbReference type="RefSeq" id="WP_256259100.1">
    <property type="nucleotide sequence ID" value="NZ_FONR01000019.1"/>
</dbReference>
<sequence>MQLAGADAGVQVIEVAPPGVRTTLLGQQDDENSMPLDDFLTETLDLLRENPDAKELVVERARFVRDAEANGTYDNVLAMLSGV</sequence>
<dbReference type="AlphaFoldDB" id="A0A1I2R961"/>
<proteinExistence type="predicted"/>
<reference evidence="1 2" key="1">
    <citation type="submission" date="2016-10" db="EMBL/GenBank/DDBJ databases">
        <authorList>
            <person name="de Groot N.N."/>
        </authorList>
    </citation>
    <scope>NUCLEOTIDE SEQUENCE [LARGE SCALE GENOMIC DNA]</scope>
    <source>
        <strain evidence="1 2">OK461</strain>
    </source>
</reference>
<evidence type="ECO:0000313" key="2">
    <source>
        <dbReference type="Proteomes" id="UP000181942"/>
    </source>
</evidence>